<organism evidence="1 2">
    <name type="scientific">Vreelandella lutescens</name>
    <dbReference type="NCBI Taxonomy" id="1602943"/>
    <lineage>
        <taxon>Bacteria</taxon>
        <taxon>Pseudomonadati</taxon>
        <taxon>Pseudomonadota</taxon>
        <taxon>Gammaproteobacteria</taxon>
        <taxon>Oceanospirillales</taxon>
        <taxon>Halomonadaceae</taxon>
        <taxon>Vreelandella</taxon>
    </lineage>
</organism>
<dbReference type="Proteomes" id="UP000597301">
    <property type="component" value="Unassembled WGS sequence"/>
</dbReference>
<evidence type="ECO:0000313" key="2">
    <source>
        <dbReference type="Proteomes" id="UP000597301"/>
    </source>
</evidence>
<gene>
    <name evidence="1" type="ORF">GCM10011382_31510</name>
</gene>
<accession>A0ABQ1PK62</accession>
<name>A0ABQ1PK62_9GAMM</name>
<protein>
    <submittedName>
        <fullName evidence="1">Uncharacterized protein</fullName>
    </submittedName>
</protein>
<sequence length="81" mass="9114">MSVHYPNSVGKLPLTGVLNEVIHRFTENLQEAVDKLWKGVATASLTWLTQSCSIFNHLGNKAWINQRLRLTVAKQQGRVQA</sequence>
<keyword evidence="2" id="KW-1185">Reference proteome</keyword>
<dbReference type="EMBL" id="BMHM01000007">
    <property type="protein sequence ID" value="GGC98639.1"/>
    <property type="molecule type" value="Genomic_DNA"/>
</dbReference>
<evidence type="ECO:0000313" key="1">
    <source>
        <dbReference type="EMBL" id="GGC98639.1"/>
    </source>
</evidence>
<proteinExistence type="predicted"/>
<comment type="caution">
    <text evidence="1">The sequence shown here is derived from an EMBL/GenBank/DDBJ whole genome shotgun (WGS) entry which is preliminary data.</text>
</comment>
<reference evidence="2" key="1">
    <citation type="journal article" date="2019" name="Int. J. Syst. Evol. Microbiol.">
        <title>The Global Catalogue of Microorganisms (GCM) 10K type strain sequencing project: providing services to taxonomists for standard genome sequencing and annotation.</title>
        <authorList>
            <consortium name="The Broad Institute Genomics Platform"/>
            <consortium name="The Broad Institute Genome Sequencing Center for Infectious Disease"/>
            <person name="Wu L."/>
            <person name="Ma J."/>
        </authorList>
    </citation>
    <scope>NUCLEOTIDE SEQUENCE [LARGE SCALE GENOMIC DNA]</scope>
    <source>
        <strain evidence="2">CGMCC 1.15122</strain>
    </source>
</reference>